<sequence>MSLHVQERRSRVPVEHRFLGLDKRSFPVAFFVIAVFLLLTVAIPLVDKAIDWDDPARPGDELALSDAITFTPTTGWEVTTGFRAPASGAPDRSGPATVTSGGVTVSVVPGKFDGTPAALLEQVQKVTSATDDPTFRIADDPTTLTTASGEVGVLQTYRSVRGDGLVAAFVIGETGVEITAYGPPEAMTTLAPDVRAMITSIRSTGTEGSGS</sequence>
<name>A0A0A1DH89_NOCSI</name>
<dbReference type="EMBL" id="CP009896">
    <property type="protein sequence ID" value="AIY15962.1"/>
    <property type="molecule type" value="Genomic_DNA"/>
</dbReference>
<dbReference type="OrthoDB" id="5117676at2"/>
<proteinExistence type="predicted"/>
<dbReference type="STRING" id="2045.KR76_02860"/>
<dbReference type="AlphaFoldDB" id="A0A0A1DH89"/>
<accession>A0A0A1DH89</accession>
<dbReference type="RefSeq" id="WP_038676482.1">
    <property type="nucleotide sequence ID" value="NZ_BJMC01000005.1"/>
</dbReference>
<protein>
    <submittedName>
        <fullName evidence="1">Uncharacterized protein</fullName>
    </submittedName>
</protein>
<dbReference type="KEGG" id="psim:KR76_02860"/>
<dbReference type="GeneID" id="96607914"/>
<organism evidence="1 2">
    <name type="scientific">Nocardioides simplex</name>
    <name type="common">Arthrobacter simplex</name>
    <dbReference type="NCBI Taxonomy" id="2045"/>
    <lineage>
        <taxon>Bacteria</taxon>
        <taxon>Bacillati</taxon>
        <taxon>Actinomycetota</taxon>
        <taxon>Actinomycetes</taxon>
        <taxon>Propionibacteriales</taxon>
        <taxon>Nocardioidaceae</taxon>
        <taxon>Pimelobacter</taxon>
    </lineage>
</organism>
<evidence type="ECO:0000313" key="2">
    <source>
        <dbReference type="Proteomes" id="UP000030300"/>
    </source>
</evidence>
<dbReference type="Proteomes" id="UP000030300">
    <property type="component" value="Chromosome"/>
</dbReference>
<dbReference type="HOGENOM" id="CLU_108347_0_0_11"/>
<evidence type="ECO:0000313" key="1">
    <source>
        <dbReference type="EMBL" id="AIY15962.1"/>
    </source>
</evidence>
<gene>
    <name evidence="1" type="ORF">KR76_02860</name>
</gene>
<dbReference type="eggNOG" id="ENOG5032BG9">
    <property type="taxonomic scope" value="Bacteria"/>
</dbReference>
<reference evidence="1 2" key="1">
    <citation type="journal article" date="2015" name="Genome Announc.">
        <title>Complete Genome Sequence of Steroid-Transforming Nocardioides simplex VKM Ac-2033D.</title>
        <authorList>
            <person name="Shtratnikova V.Y."/>
            <person name="Schelkunov M.I."/>
            <person name="Pekov Y.A."/>
            <person name="Fokina V.V."/>
            <person name="Logacheva M.D."/>
            <person name="Sokolov S.L."/>
            <person name="Bragin E.Y."/>
            <person name="Ashapkin V.V."/>
            <person name="Donova M.V."/>
        </authorList>
    </citation>
    <scope>NUCLEOTIDE SEQUENCE [LARGE SCALE GENOMIC DNA]</scope>
    <source>
        <strain evidence="1 2">VKM Ac-2033D</strain>
    </source>
</reference>
<keyword evidence="2" id="KW-1185">Reference proteome</keyword>